<name>A0AAD9TDX6_9ROSI</name>
<evidence type="ECO:0000256" key="1">
    <source>
        <dbReference type="ARBA" id="ARBA00004370"/>
    </source>
</evidence>
<dbReference type="InterPro" id="IPR013057">
    <property type="entry name" value="AA_transpt_TM"/>
</dbReference>
<accession>A0AAD9TDX6</accession>
<feature type="transmembrane region" description="Helical" evidence="7">
    <location>
        <begin position="46"/>
        <end position="69"/>
    </location>
</feature>
<evidence type="ECO:0000313" key="9">
    <source>
        <dbReference type="EMBL" id="KAK2633784.1"/>
    </source>
</evidence>
<evidence type="ECO:0000313" key="10">
    <source>
        <dbReference type="Proteomes" id="UP001280121"/>
    </source>
</evidence>
<dbReference type="GO" id="GO:0006865">
    <property type="term" value="P:amino acid transport"/>
    <property type="evidence" value="ECO:0007669"/>
    <property type="project" value="UniProtKB-KW"/>
</dbReference>
<evidence type="ECO:0000256" key="7">
    <source>
        <dbReference type="SAM" id="Phobius"/>
    </source>
</evidence>
<evidence type="ECO:0000259" key="8">
    <source>
        <dbReference type="Pfam" id="PF01490"/>
    </source>
</evidence>
<keyword evidence="3 7" id="KW-0812">Transmembrane</keyword>
<evidence type="ECO:0000256" key="2">
    <source>
        <dbReference type="ARBA" id="ARBA00022448"/>
    </source>
</evidence>
<keyword evidence="10" id="KW-1185">Reference proteome</keyword>
<feature type="transmembrane region" description="Helical" evidence="7">
    <location>
        <begin position="340"/>
        <end position="359"/>
    </location>
</feature>
<dbReference type="Proteomes" id="UP001280121">
    <property type="component" value="Unassembled WGS sequence"/>
</dbReference>
<dbReference type="Pfam" id="PF01490">
    <property type="entry name" value="Aa_trans"/>
    <property type="match status" value="1"/>
</dbReference>
<keyword evidence="4" id="KW-0029">Amino-acid transport</keyword>
<gene>
    <name evidence="9" type="ORF">Ddye_028576</name>
</gene>
<evidence type="ECO:0000256" key="5">
    <source>
        <dbReference type="ARBA" id="ARBA00022989"/>
    </source>
</evidence>
<dbReference type="EMBL" id="JANJYI010000009">
    <property type="protein sequence ID" value="KAK2633784.1"/>
    <property type="molecule type" value="Genomic_DNA"/>
</dbReference>
<feature type="transmembrane region" description="Helical" evidence="7">
    <location>
        <begin position="75"/>
        <end position="96"/>
    </location>
</feature>
<comment type="subcellular location">
    <subcellularLocation>
        <location evidence="1">Membrane</location>
    </subcellularLocation>
</comment>
<feature type="transmembrane region" description="Helical" evidence="7">
    <location>
        <begin position="371"/>
        <end position="393"/>
    </location>
</feature>
<proteinExistence type="predicted"/>
<comment type="caution">
    <text evidence="9">The sequence shown here is derived from an EMBL/GenBank/DDBJ whole genome shotgun (WGS) entry which is preliminary data.</text>
</comment>
<keyword evidence="5 7" id="KW-1133">Transmembrane helix</keyword>
<feature type="transmembrane region" description="Helical" evidence="7">
    <location>
        <begin position="195"/>
        <end position="219"/>
    </location>
</feature>
<evidence type="ECO:0000256" key="3">
    <source>
        <dbReference type="ARBA" id="ARBA00022692"/>
    </source>
</evidence>
<dbReference type="AlphaFoldDB" id="A0AAD9TDX6"/>
<reference evidence="9" key="1">
    <citation type="journal article" date="2023" name="Plant J.">
        <title>Genome sequences and population genomics provide insights into the demographic history, inbreeding, and mutation load of two 'living fossil' tree species of Dipteronia.</title>
        <authorList>
            <person name="Feng Y."/>
            <person name="Comes H.P."/>
            <person name="Chen J."/>
            <person name="Zhu S."/>
            <person name="Lu R."/>
            <person name="Zhang X."/>
            <person name="Li P."/>
            <person name="Qiu J."/>
            <person name="Olsen K.M."/>
            <person name="Qiu Y."/>
        </authorList>
    </citation>
    <scope>NUCLEOTIDE SEQUENCE</scope>
    <source>
        <strain evidence="9">KIB01</strain>
    </source>
</reference>
<organism evidence="9 10">
    <name type="scientific">Dipteronia dyeriana</name>
    <dbReference type="NCBI Taxonomy" id="168575"/>
    <lineage>
        <taxon>Eukaryota</taxon>
        <taxon>Viridiplantae</taxon>
        <taxon>Streptophyta</taxon>
        <taxon>Embryophyta</taxon>
        <taxon>Tracheophyta</taxon>
        <taxon>Spermatophyta</taxon>
        <taxon>Magnoliopsida</taxon>
        <taxon>eudicotyledons</taxon>
        <taxon>Gunneridae</taxon>
        <taxon>Pentapetalae</taxon>
        <taxon>rosids</taxon>
        <taxon>malvids</taxon>
        <taxon>Sapindales</taxon>
        <taxon>Sapindaceae</taxon>
        <taxon>Hippocastanoideae</taxon>
        <taxon>Acereae</taxon>
        <taxon>Dipteronia</taxon>
    </lineage>
</organism>
<protein>
    <recommendedName>
        <fullName evidence="8">Amino acid transporter transmembrane domain-containing protein</fullName>
    </recommendedName>
</protein>
<feature type="domain" description="Amino acid transporter transmembrane" evidence="8">
    <location>
        <begin position="44"/>
        <end position="263"/>
    </location>
</feature>
<sequence length="410" mass="45024">MVPELQKRTMFAMETGDVNCKFDDDGRVKRTGFLCERDDTNIEGTLLTASAHIITAVIGSGVLSLAWALAQLGWIVGPLALTTFSVITWYTSTLLADSYRSPFNGTRNYRYMDAVKNNLGGMKYKFCGFAQEGNLIGSTIGYTITASISMAAIKRSNCFHKNGHEAGCHTTNNMFTIIFGVTEIILSQIPNFHELSGLSIIAAIMSLAYSLIGLGLSIAKIAGGDTGKTSIDGVIIGVDVTMAKKLWNSLQAIGNIAFAYVIHLVGAYQVFCQPTFTLVENWCSLRWPENEFVAKEFAINIPLCGSYNLNVLRLIWRTLYVTATTVLAMLFPFFNSVLGLIGAASFWPLAVYFPIKMYISLAKVQRFSMVWIWLKVLVGVCFLVSLLAAVSSIEGIVMDVRAYKPFNSIS</sequence>
<dbReference type="PANTHER" id="PTHR48017">
    <property type="entry name" value="OS05G0424000 PROTEIN-RELATED"/>
    <property type="match status" value="1"/>
</dbReference>
<evidence type="ECO:0000256" key="4">
    <source>
        <dbReference type="ARBA" id="ARBA00022970"/>
    </source>
</evidence>
<dbReference type="GO" id="GO:0016020">
    <property type="term" value="C:membrane"/>
    <property type="evidence" value="ECO:0007669"/>
    <property type="project" value="UniProtKB-SubCell"/>
</dbReference>
<feature type="transmembrane region" description="Helical" evidence="7">
    <location>
        <begin position="252"/>
        <end position="271"/>
    </location>
</feature>
<keyword evidence="6 7" id="KW-0472">Membrane</keyword>
<keyword evidence="2" id="KW-0813">Transport</keyword>
<evidence type="ECO:0000256" key="6">
    <source>
        <dbReference type="ARBA" id="ARBA00023136"/>
    </source>
</evidence>